<protein>
    <recommendedName>
        <fullName evidence="3">Peptidase A1 domain-containing protein</fullName>
    </recommendedName>
</protein>
<dbReference type="InterPro" id="IPR021109">
    <property type="entry name" value="Peptidase_aspartic_dom_sf"/>
</dbReference>
<dbReference type="AlphaFoldDB" id="A0A6D2L6I8"/>
<dbReference type="EMBL" id="CACVBM020001806">
    <property type="protein sequence ID" value="CAA7060003.1"/>
    <property type="molecule type" value="Genomic_DNA"/>
</dbReference>
<sequence>MSDAGFYESYVYEEHKMICYEGEIPEDKKIQFSLHFGTVTLDMETTTLFVQDNTDDIDEETFCLSVHESPLEENLIGIPIFQGRNIGFDVPNNKLYIQAVECHKLYDGFNDELAYRSP</sequence>
<evidence type="ECO:0008006" key="3">
    <source>
        <dbReference type="Google" id="ProtNLM"/>
    </source>
</evidence>
<evidence type="ECO:0000313" key="2">
    <source>
        <dbReference type="Proteomes" id="UP000467841"/>
    </source>
</evidence>
<dbReference type="SUPFAM" id="SSF50630">
    <property type="entry name" value="Acid proteases"/>
    <property type="match status" value="1"/>
</dbReference>
<reference evidence="1" key="1">
    <citation type="submission" date="2020-01" db="EMBL/GenBank/DDBJ databases">
        <authorList>
            <person name="Mishra B."/>
        </authorList>
    </citation>
    <scope>NUCLEOTIDE SEQUENCE [LARGE SCALE GENOMIC DNA]</scope>
</reference>
<proteinExistence type="predicted"/>
<accession>A0A6D2L6I8</accession>
<organism evidence="1 2">
    <name type="scientific">Microthlaspi erraticum</name>
    <dbReference type="NCBI Taxonomy" id="1685480"/>
    <lineage>
        <taxon>Eukaryota</taxon>
        <taxon>Viridiplantae</taxon>
        <taxon>Streptophyta</taxon>
        <taxon>Embryophyta</taxon>
        <taxon>Tracheophyta</taxon>
        <taxon>Spermatophyta</taxon>
        <taxon>Magnoliopsida</taxon>
        <taxon>eudicotyledons</taxon>
        <taxon>Gunneridae</taxon>
        <taxon>Pentapetalae</taxon>
        <taxon>rosids</taxon>
        <taxon>malvids</taxon>
        <taxon>Brassicales</taxon>
        <taxon>Brassicaceae</taxon>
        <taxon>Coluteocarpeae</taxon>
        <taxon>Microthlaspi</taxon>
    </lineage>
</organism>
<dbReference type="Proteomes" id="UP000467841">
    <property type="component" value="Unassembled WGS sequence"/>
</dbReference>
<dbReference type="Gene3D" id="2.40.70.10">
    <property type="entry name" value="Acid Proteases"/>
    <property type="match status" value="1"/>
</dbReference>
<gene>
    <name evidence="1" type="ORF">MERR_LOCUS47239</name>
</gene>
<evidence type="ECO:0000313" key="1">
    <source>
        <dbReference type="EMBL" id="CAA7060003.1"/>
    </source>
</evidence>
<keyword evidence="2" id="KW-1185">Reference proteome</keyword>
<name>A0A6D2L6I8_9BRAS</name>
<comment type="caution">
    <text evidence="1">The sequence shown here is derived from an EMBL/GenBank/DDBJ whole genome shotgun (WGS) entry which is preliminary data.</text>
</comment>